<dbReference type="GO" id="GO:0051177">
    <property type="term" value="P:meiotic sister chromatid cohesion"/>
    <property type="evidence" value="ECO:0007669"/>
    <property type="project" value="EnsemblMetazoa"/>
</dbReference>
<dbReference type="InterPro" id="IPR056396">
    <property type="entry name" value="HEAT_SCC3-SA"/>
</dbReference>
<comment type="similarity">
    <text evidence="1">Belongs to the SCC3 family.</text>
</comment>
<dbReference type="GO" id="GO:0005634">
    <property type="term" value="C:nucleus"/>
    <property type="evidence" value="ECO:0000318"/>
    <property type="project" value="GO_Central"/>
</dbReference>
<evidence type="ECO:0000313" key="6">
    <source>
        <dbReference type="WormBase" id="CBG08584"/>
    </source>
</evidence>
<dbReference type="EMBL" id="HE601197">
    <property type="protein sequence ID" value="CAP28436.2"/>
    <property type="molecule type" value="Genomic_DNA"/>
</dbReference>
<dbReference type="STRING" id="6238.A8X725"/>
<dbReference type="InParanoid" id="A8X725"/>
<feature type="region of interest" description="Disordered" evidence="2">
    <location>
        <begin position="1"/>
        <end position="91"/>
    </location>
</feature>
<dbReference type="PANTHER" id="PTHR11199">
    <property type="entry name" value="STROMAL ANTIGEN"/>
    <property type="match status" value="1"/>
</dbReference>
<reference evidence="4 5" key="1">
    <citation type="journal article" date="2003" name="PLoS Biol.">
        <title>The genome sequence of Caenorhabditis briggsae: a platform for comparative genomics.</title>
        <authorList>
            <person name="Stein L.D."/>
            <person name="Bao Z."/>
            <person name="Blasiar D."/>
            <person name="Blumenthal T."/>
            <person name="Brent M.R."/>
            <person name="Chen N."/>
            <person name="Chinwalla A."/>
            <person name="Clarke L."/>
            <person name="Clee C."/>
            <person name="Coghlan A."/>
            <person name="Coulson A."/>
            <person name="D'Eustachio P."/>
            <person name="Fitch D.H."/>
            <person name="Fulton L.A."/>
            <person name="Fulton R.E."/>
            <person name="Griffiths-Jones S."/>
            <person name="Harris T.W."/>
            <person name="Hillier L.W."/>
            <person name="Kamath R."/>
            <person name="Kuwabara P.E."/>
            <person name="Mardis E.R."/>
            <person name="Marra M.A."/>
            <person name="Miner T.L."/>
            <person name="Minx P."/>
            <person name="Mullikin J.C."/>
            <person name="Plumb R.W."/>
            <person name="Rogers J."/>
            <person name="Schein J.E."/>
            <person name="Sohrmann M."/>
            <person name="Spieth J."/>
            <person name="Stajich J.E."/>
            <person name="Wei C."/>
            <person name="Willey D."/>
            <person name="Wilson R.K."/>
            <person name="Durbin R."/>
            <person name="Waterston R.H."/>
        </authorList>
    </citation>
    <scope>NUCLEOTIDE SEQUENCE [LARGE SCALE GENOMIC DNA]</scope>
    <source>
        <strain evidence="4 5">AF16</strain>
    </source>
</reference>
<organism evidence="4 5">
    <name type="scientific">Caenorhabditis briggsae</name>
    <dbReference type="NCBI Taxonomy" id="6238"/>
    <lineage>
        <taxon>Eukaryota</taxon>
        <taxon>Metazoa</taxon>
        <taxon>Ecdysozoa</taxon>
        <taxon>Nematoda</taxon>
        <taxon>Chromadorea</taxon>
        <taxon>Rhabditida</taxon>
        <taxon>Rhabditina</taxon>
        <taxon>Rhabditomorpha</taxon>
        <taxon>Rhabditoidea</taxon>
        <taxon>Rhabditidae</taxon>
        <taxon>Peloderinae</taxon>
        <taxon>Caenorhabditis</taxon>
    </lineage>
</organism>
<dbReference type="GO" id="GO:0007062">
    <property type="term" value="P:sister chromatid cohesion"/>
    <property type="evidence" value="ECO:0000318"/>
    <property type="project" value="GO_Central"/>
</dbReference>
<feature type="compositionally biased region" description="Polar residues" evidence="2">
    <location>
        <begin position="1"/>
        <end position="32"/>
    </location>
</feature>
<dbReference type="AlphaFoldDB" id="A8X725"/>
<dbReference type="InterPro" id="IPR013721">
    <property type="entry name" value="STAG"/>
</dbReference>
<dbReference type="Pfam" id="PF24571">
    <property type="entry name" value="HEAT_SCC3-SA"/>
    <property type="match status" value="1"/>
</dbReference>
<dbReference type="GO" id="GO:2000001">
    <property type="term" value="P:regulation of DNA damage checkpoint"/>
    <property type="evidence" value="ECO:0007669"/>
    <property type="project" value="EnsemblMetazoa"/>
</dbReference>
<proteinExistence type="inferred from homology"/>
<reference evidence="4 5" key="2">
    <citation type="journal article" date="2011" name="PLoS Genet.">
        <title>Caenorhabditis briggsae recombinant inbred line genotypes reveal inter-strain incompatibility and the evolution of recombination.</title>
        <authorList>
            <person name="Ross J.A."/>
            <person name="Koboldt D.C."/>
            <person name="Staisch J.E."/>
            <person name="Chamberlin H.M."/>
            <person name="Gupta B.P."/>
            <person name="Miller R.D."/>
            <person name="Baird S.E."/>
            <person name="Haag E.S."/>
        </authorList>
    </citation>
    <scope>NUCLEOTIDE SEQUENCE [LARGE SCALE GENOMIC DNA]</scope>
    <source>
        <strain evidence="4 5">AF16</strain>
    </source>
</reference>
<accession>A8X725</accession>
<dbReference type="GO" id="GO:0034087">
    <property type="term" value="P:establishment of mitotic sister chromatid cohesion"/>
    <property type="evidence" value="ECO:0007669"/>
    <property type="project" value="EnsemblMetazoa"/>
</dbReference>
<dbReference type="OMA" id="QIQEAAY"/>
<dbReference type="Pfam" id="PF21581">
    <property type="entry name" value="SCD"/>
    <property type="match status" value="1"/>
</dbReference>
<dbReference type="InterPro" id="IPR016024">
    <property type="entry name" value="ARM-type_fold"/>
</dbReference>
<dbReference type="PANTHER" id="PTHR11199:SF0">
    <property type="entry name" value="LD34181P-RELATED"/>
    <property type="match status" value="1"/>
</dbReference>
<keyword evidence="5" id="KW-1185">Reference proteome</keyword>
<dbReference type="WormBase" id="CBG08584">
    <property type="protein sequence ID" value="CBP02099"/>
    <property type="gene ID" value="WBGene00030345"/>
    <property type="gene designation" value="Cbr-scc-3"/>
</dbReference>
<evidence type="ECO:0000313" key="4">
    <source>
        <dbReference type="EMBL" id="CAP28436.2"/>
    </source>
</evidence>
<dbReference type="PROSITE" id="PS51425">
    <property type="entry name" value="SCD"/>
    <property type="match status" value="1"/>
</dbReference>
<dbReference type="InterPro" id="IPR039662">
    <property type="entry name" value="Cohesin_Scc3/SA"/>
</dbReference>
<protein>
    <submittedName>
        <fullName evidence="4">Protein CBR-SCC-3</fullName>
    </submittedName>
</protein>
<dbReference type="SUPFAM" id="SSF48371">
    <property type="entry name" value="ARM repeat"/>
    <property type="match status" value="1"/>
</dbReference>
<dbReference type="Pfam" id="PF08514">
    <property type="entry name" value="STAG"/>
    <property type="match status" value="1"/>
</dbReference>
<gene>
    <name evidence="6" type="primary">scc-3</name>
    <name evidence="4" type="synonym">Cbr-scc-3</name>
    <name evidence="6" type="ORF">CBG08584</name>
    <name evidence="4" type="ORF">CBG_08584</name>
</gene>
<evidence type="ECO:0000313" key="5">
    <source>
        <dbReference type="Proteomes" id="UP000008549"/>
    </source>
</evidence>
<dbReference type="GO" id="GO:0000070">
    <property type="term" value="P:mitotic sister chromatid segregation"/>
    <property type="evidence" value="ECO:0007669"/>
    <property type="project" value="EnsemblMetazoa"/>
</dbReference>
<dbReference type="GO" id="GO:0000785">
    <property type="term" value="C:chromatin"/>
    <property type="evidence" value="ECO:0000318"/>
    <property type="project" value="GO_Central"/>
</dbReference>
<feature type="compositionally biased region" description="Polar residues" evidence="2">
    <location>
        <begin position="58"/>
        <end position="72"/>
    </location>
</feature>
<dbReference type="eggNOG" id="KOG2011">
    <property type="taxonomic scope" value="Eukaryota"/>
</dbReference>
<dbReference type="InterPro" id="IPR020839">
    <property type="entry name" value="SCD"/>
</dbReference>
<dbReference type="GO" id="GO:0000444">
    <property type="term" value="C:MIS12/MIND type complex"/>
    <property type="evidence" value="ECO:0007669"/>
    <property type="project" value="EnsemblMetazoa"/>
</dbReference>
<feature type="compositionally biased region" description="Low complexity" evidence="2">
    <location>
        <begin position="1092"/>
        <end position="1108"/>
    </location>
</feature>
<dbReference type="HOGENOM" id="CLU_005067_1_0_1"/>
<dbReference type="GO" id="GO:1990918">
    <property type="term" value="P:double-strand break repair involved in meiotic recombination"/>
    <property type="evidence" value="ECO:0007669"/>
    <property type="project" value="EnsemblMetazoa"/>
</dbReference>
<dbReference type="Proteomes" id="UP000008549">
    <property type="component" value="Unassembled WGS sequence"/>
</dbReference>
<evidence type="ECO:0000256" key="1">
    <source>
        <dbReference type="ARBA" id="ARBA00005486"/>
    </source>
</evidence>
<feature type="domain" description="SCD" evidence="3">
    <location>
        <begin position="334"/>
        <end position="419"/>
    </location>
</feature>
<dbReference type="GO" id="GO:0008278">
    <property type="term" value="C:cohesin complex"/>
    <property type="evidence" value="ECO:0000318"/>
    <property type="project" value="GO_Central"/>
</dbReference>
<evidence type="ECO:0000256" key="2">
    <source>
        <dbReference type="SAM" id="MobiDB-lite"/>
    </source>
</evidence>
<feature type="region of interest" description="Disordered" evidence="2">
    <location>
        <begin position="1083"/>
        <end position="1122"/>
    </location>
</feature>
<evidence type="ECO:0000259" key="3">
    <source>
        <dbReference type="PROSITE" id="PS51425"/>
    </source>
</evidence>
<name>A8X725_CAEBR</name>
<dbReference type="GO" id="GO:0003682">
    <property type="term" value="F:chromatin binding"/>
    <property type="evidence" value="ECO:0000318"/>
    <property type="project" value="GO_Central"/>
</dbReference>
<dbReference type="FunCoup" id="A8X725">
    <property type="interactions" value="2822"/>
</dbReference>
<feature type="compositionally biased region" description="Low complexity" evidence="2">
    <location>
        <begin position="80"/>
        <end position="91"/>
    </location>
</feature>
<sequence length="1122" mass="128355">MSETPPEQSPQRMSTRNQARVNYTDMASGNTSSEKEPVFRSPTASTRGRKKRPANDVSDLSTSFGNLSSFNTPPKRGRPRGAALGSARGGRAPMVRRVTTDEPSDVEERELVAAVKSGKKIQEAVDKWIARYNEKFLVATAEMHQFFFAICGCKGTITPQMSATLSYKFVYIYLKYLIYLIFRDIICQMTEDFEEDSADYPIVHGGSLKKVRANLHTFLHCLIGQTKSFMLFDSSLMDGFVQLLTGMADSQVRAFRHTATFCAMKISSALVDVTIELTQSKDKTSRQIEAEKAKLKNNSAGNEKYEALIAQRTQTEERAEEIRQIIGYLFRSVFVHRYRDVVPDIRCICIQELGHWMDVYPEHFVDDSYLKYIGWSLFDKVGDVRHRCISALIPLFDKPSILDKLELFVNKFKERLVSMLLDKDLDTSIETVQLMRVLYTHFPTLLTMKDTVPLYELIYASNRQLAVAAAMFLNTKVFCNPDKPTKMPIAKNAPLIKDLVTFYIEGDLHQHGTYLIDAFFDTNPMVKDWATMCDLLLNDQYQLDPKYESVVIEFLACSVTQSATGEPPVGRQIIKKGAPSAKEARDLIEDRARFTEILIPLVPRLLTKFSSDIEKVINLVNIPMHFQLDMYLSARMQTVRRIFWKPFKILLFQHLTELVSALDSLVEKHIDEELLKAVAELYYHLSNYSPISVQVENHKMKLLDGVAAYIRKAVQQMDEDQMGEEEEALFVSYIKRMAAFAGFMDLRHWDLWDILVKIMGNYNREDTQRDVRERSMQMLFVQLTFDLGNLTKEGETPKADQVRKLKKRRDQLIRILKKTLAEDASGVEQAYLAICDMMIMFGSPLAADCKAMEPLVWRPDFEFLADVKIFLKTNAFEDPNMDDMDQQKKIEIMHKMRQLVAQYAKLIIHGAMPIAEASELIKRYHSHYQDFGDIFKNLLSKCREISFVDTGVMIGDALQTLYTEMDRAQKMDPVCEQFNSLRDLARRLTPALGSDCSKNRYAVTSLHKNAIDFAFQEYKGDAMPPNMHFLEIAIEFSGKLLAQDKTAVSRYLQKVYLAKIGTVEHVWEPYRLYNASLKERPDDDNMSVRSGMTVASSATMRSTASAARGRGRGRRARAVDDF</sequence>